<dbReference type="EMBL" id="AJIL01000108">
    <property type="protein sequence ID" value="KNE94811.1"/>
    <property type="molecule type" value="Genomic_DNA"/>
</dbReference>
<dbReference type="STRING" id="1165861.A0A0L0V6K0"/>
<organism evidence="1 2">
    <name type="scientific">Puccinia striiformis f. sp. tritici PST-78</name>
    <dbReference type="NCBI Taxonomy" id="1165861"/>
    <lineage>
        <taxon>Eukaryota</taxon>
        <taxon>Fungi</taxon>
        <taxon>Dikarya</taxon>
        <taxon>Basidiomycota</taxon>
        <taxon>Pucciniomycotina</taxon>
        <taxon>Pucciniomycetes</taxon>
        <taxon>Pucciniales</taxon>
        <taxon>Pucciniaceae</taxon>
        <taxon>Puccinia</taxon>
    </lineage>
</organism>
<dbReference type="AlphaFoldDB" id="A0A0L0V6K0"/>
<keyword evidence="2" id="KW-1185">Reference proteome</keyword>
<proteinExistence type="predicted"/>
<reference evidence="2" key="1">
    <citation type="submission" date="2014-03" db="EMBL/GenBank/DDBJ databases">
        <title>The Genome Sequence of Puccinia striiformis f. sp. tritici PST-78.</title>
        <authorList>
            <consortium name="The Broad Institute Genome Sequencing Platform"/>
            <person name="Cuomo C."/>
            <person name="Hulbert S."/>
            <person name="Chen X."/>
            <person name="Walker B."/>
            <person name="Young S.K."/>
            <person name="Zeng Q."/>
            <person name="Gargeya S."/>
            <person name="Fitzgerald M."/>
            <person name="Haas B."/>
            <person name="Abouelleil A."/>
            <person name="Alvarado L."/>
            <person name="Arachchi H.M."/>
            <person name="Berlin A.M."/>
            <person name="Chapman S.B."/>
            <person name="Goldberg J."/>
            <person name="Griggs A."/>
            <person name="Gujja S."/>
            <person name="Hansen M."/>
            <person name="Howarth C."/>
            <person name="Imamovic A."/>
            <person name="Larimer J."/>
            <person name="McCowan C."/>
            <person name="Montmayeur A."/>
            <person name="Murphy C."/>
            <person name="Neiman D."/>
            <person name="Pearson M."/>
            <person name="Priest M."/>
            <person name="Roberts A."/>
            <person name="Saif S."/>
            <person name="Shea T."/>
            <person name="Sisk P."/>
            <person name="Sykes S."/>
            <person name="Wortman J."/>
            <person name="Nusbaum C."/>
            <person name="Birren B."/>
        </authorList>
    </citation>
    <scope>NUCLEOTIDE SEQUENCE [LARGE SCALE GENOMIC DNA]</scope>
    <source>
        <strain evidence="2">race PST-78</strain>
    </source>
</reference>
<sequence>MARSFPRSLQLTGLCSPKDATYTVCILLGNLPDCVTIPQDVERDDDNDGPRLFLHYNETDFTSLTVSALMERLHPELQPIIPAAYQALTTRYSLPMEVAEADDPTNIKVVFYLMCVHPHAFVQKVLHEPNSTRLLVMDFRNTGKSMRIGVVKPCTTLHLAPNIAKTRRTGVARPITIATRRYHHTLLDSAYPLQHTPSYPLSTSTEPVMARGSNWHEEEDAQLARSWLHTSQNPIHSNSMKRDDFWKKAAVHFKENTSGHDRVWSSLRDRWALVRLACTRFCGIFNGLERNPPSGTVSAEDLLQRTFRGYGQTTRTTSQSTTCAAGHAPSTVSLWTTFVSDVQGFPKQPAICAPHRTLFKDVQPQKHRLIGQESDIEGLLDNENFRVFNNLATGAPLRAGPRQLSPCFAQPDRTITNFLHTLLPIEVKPMSVIPRGTDLLEAIKITLEKLHSAIKAADHRWGQLSLPDRHKWEEIVRSSPASKAFTQAYGYSCANKTRYTILTNGIDWWFIGRLKNSIRDVRVTPSINIQSTNPTVAQCLNYIAKQALESPGCPSPSDKMPFPPSFKSKFPHQTRSLLLPPDSHAPAVLLHVGGTEQFFDDGDVDGLEDTVEGLHSSTSRAVVFKITIALKVVDLYKMEDGLAPLENELACYHYMEKNNGKTVHCGKPASLPK</sequence>
<evidence type="ECO:0000313" key="1">
    <source>
        <dbReference type="EMBL" id="KNE94811.1"/>
    </source>
</evidence>
<evidence type="ECO:0000313" key="2">
    <source>
        <dbReference type="Proteomes" id="UP000054564"/>
    </source>
</evidence>
<evidence type="ECO:0008006" key="3">
    <source>
        <dbReference type="Google" id="ProtNLM"/>
    </source>
</evidence>
<dbReference type="PANTHER" id="PTHR45023:SF4">
    <property type="entry name" value="GLYCINE-RICH PROTEIN-RELATED"/>
    <property type="match status" value="1"/>
</dbReference>
<name>A0A0L0V6K0_9BASI</name>
<accession>A0A0L0V6K0</accession>
<protein>
    <recommendedName>
        <fullName evidence="3">Myb-like domain-containing protein</fullName>
    </recommendedName>
</protein>
<gene>
    <name evidence="1" type="ORF">PSTG_11823</name>
</gene>
<dbReference type="PANTHER" id="PTHR45023">
    <property type="match status" value="1"/>
</dbReference>
<dbReference type="Proteomes" id="UP000054564">
    <property type="component" value="Unassembled WGS sequence"/>
</dbReference>
<comment type="caution">
    <text evidence="1">The sequence shown here is derived from an EMBL/GenBank/DDBJ whole genome shotgun (WGS) entry which is preliminary data.</text>
</comment>